<reference evidence="5 6" key="1">
    <citation type="submission" date="2015-01" db="EMBL/GenBank/DDBJ databases">
        <title>The Genome Sequence of Exophiala spinifera CBS89968.</title>
        <authorList>
            <consortium name="The Broad Institute Genomics Platform"/>
            <person name="Cuomo C."/>
            <person name="de Hoog S."/>
            <person name="Gorbushina A."/>
            <person name="Stielow B."/>
            <person name="Teixiera M."/>
            <person name="Abouelleil A."/>
            <person name="Chapman S.B."/>
            <person name="Priest M."/>
            <person name="Young S.K."/>
            <person name="Wortman J."/>
            <person name="Nusbaum C."/>
            <person name="Birren B."/>
        </authorList>
    </citation>
    <scope>NUCLEOTIDE SEQUENCE [LARGE SCALE GENOMIC DNA]</scope>
    <source>
        <strain evidence="5 6">CBS 89968</strain>
    </source>
</reference>
<dbReference type="InterPro" id="IPR036291">
    <property type="entry name" value="NAD(P)-bd_dom_sf"/>
</dbReference>
<sequence length="299" mass="32621">MASYPPVIPPNGANFTKVIHNNTYPFIDSKTKCDHSGRAVFISGGNRGIGKAIAISFAQAGASFIGLGCPDGFGDAKTVIEVAAKRAGRPIPQVICIELDVRDSKSVEKAATEVQRLSSRLDVLVNNAGFMTPALSVVDADEDLWWKTFEVNLKGIFLMCKFFTPLLTKASDGLGTVVNINSVAAHNIRPNASAYGTSKWAVLKFTEFLLVEQANQGLLAFSIHPGGVMTQLAEAMPKETHTGFTDDPTLTGDTVAFLTQRRREWLAGRYLSCTWDMEELLQREEEVQGQDKLKVRLVL</sequence>
<dbReference type="Gene3D" id="3.40.50.720">
    <property type="entry name" value="NAD(P)-binding Rossmann-like Domain"/>
    <property type="match status" value="1"/>
</dbReference>
<keyword evidence="3" id="KW-0560">Oxidoreductase</keyword>
<dbReference type="PRINTS" id="PR00081">
    <property type="entry name" value="GDHRDH"/>
</dbReference>
<name>A0A0D1ZKJ2_9EURO</name>
<evidence type="ECO:0000256" key="2">
    <source>
        <dbReference type="ARBA" id="ARBA00022857"/>
    </source>
</evidence>
<dbReference type="STRING" id="91928.A0A0D1ZKJ2"/>
<evidence type="ECO:0000256" key="4">
    <source>
        <dbReference type="RuleBase" id="RU000363"/>
    </source>
</evidence>
<dbReference type="PANTHER" id="PTHR43391">
    <property type="entry name" value="RETINOL DEHYDROGENASE-RELATED"/>
    <property type="match status" value="1"/>
</dbReference>
<dbReference type="GeneID" id="27335618"/>
<accession>A0A0D1ZKJ2</accession>
<dbReference type="VEuPathDB" id="FungiDB:PV08_08535"/>
<dbReference type="InterPro" id="IPR002347">
    <property type="entry name" value="SDR_fam"/>
</dbReference>
<organism evidence="5 6">
    <name type="scientific">Exophiala spinifera</name>
    <dbReference type="NCBI Taxonomy" id="91928"/>
    <lineage>
        <taxon>Eukaryota</taxon>
        <taxon>Fungi</taxon>
        <taxon>Dikarya</taxon>
        <taxon>Ascomycota</taxon>
        <taxon>Pezizomycotina</taxon>
        <taxon>Eurotiomycetes</taxon>
        <taxon>Chaetothyriomycetidae</taxon>
        <taxon>Chaetothyriales</taxon>
        <taxon>Herpotrichiellaceae</taxon>
        <taxon>Exophiala</taxon>
    </lineage>
</organism>
<evidence type="ECO:0000313" key="6">
    <source>
        <dbReference type="Proteomes" id="UP000053328"/>
    </source>
</evidence>
<evidence type="ECO:0000313" key="5">
    <source>
        <dbReference type="EMBL" id="KIW13347.1"/>
    </source>
</evidence>
<dbReference type="PRINTS" id="PR00080">
    <property type="entry name" value="SDRFAMILY"/>
</dbReference>
<dbReference type="AlphaFoldDB" id="A0A0D1ZKJ2"/>
<dbReference type="PANTHER" id="PTHR43391:SF14">
    <property type="entry name" value="DEHYDROGENASE_REDUCTASE SDR FAMILY PROTEIN 7-LIKE"/>
    <property type="match status" value="1"/>
</dbReference>
<dbReference type="Pfam" id="PF00106">
    <property type="entry name" value="adh_short"/>
    <property type="match status" value="1"/>
</dbReference>
<proteinExistence type="inferred from homology"/>
<dbReference type="SUPFAM" id="SSF51735">
    <property type="entry name" value="NAD(P)-binding Rossmann-fold domains"/>
    <property type="match status" value="1"/>
</dbReference>
<dbReference type="CDD" id="cd05233">
    <property type="entry name" value="SDR_c"/>
    <property type="match status" value="1"/>
</dbReference>
<keyword evidence="6" id="KW-1185">Reference proteome</keyword>
<dbReference type="EMBL" id="KN847497">
    <property type="protein sequence ID" value="KIW13347.1"/>
    <property type="molecule type" value="Genomic_DNA"/>
</dbReference>
<dbReference type="GO" id="GO:0016491">
    <property type="term" value="F:oxidoreductase activity"/>
    <property type="evidence" value="ECO:0007669"/>
    <property type="project" value="UniProtKB-KW"/>
</dbReference>
<evidence type="ECO:0000256" key="3">
    <source>
        <dbReference type="ARBA" id="ARBA00023002"/>
    </source>
</evidence>
<dbReference type="OrthoDB" id="1933717at2759"/>
<protein>
    <submittedName>
        <fullName evidence="5">Uncharacterized protein</fullName>
    </submittedName>
</protein>
<evidence type="ECO:0000256" key="1">
    <source>
        <dbReference type="ARBA" id="ARBA00006484"/>
    </source>
</evidence>
<dbReference type="HOGENOM" id="CLU_010194_8_0_1"/>
<gene>
    <name evidence="5" type="ORF">PV08_08535</name>
</gene>
<keyword evidence="2" id="KW-0521">NADP</keyword>
<dbReference type="Proteomes" id="UP000053328">
    <property type="component" value="Unassembled WGS sequence"/>
</dbReference>
<dbReference type="RefSeq" id="XP_016233563.1">
    <property type="nucleotide sequence ID" value="XM_016382860.1"/>
</dbReference>
<comment type="similarity">
    <text evidence="1 4">Belongs to the short-chain dehydrogenases/reductases (SDR) family.</text>
</comment>